<dbReference type="InterPro" id="IPR037066">
    <property type="entry name" value="Plug_dom_sf"/>
</dbReference>
<dbReference type="GO" id="GO:0044718">
    <property type="term" value="P:siderophore transmembrane transport"/>
    <property type="evidence" value="ECO:0007669"/>
    <property type="project" value="TreeGrafter"/>
</dbReference>
<keyword evidence="3 10" id="KW-0813">Transport</keyword>
<keyword evidence="9 10" id="KW-0998">Cell outer membrane</keyword>
<comment type="subcellular location">
    <subcellularLocation>
        <location evidence="1 10">Cell outer membrane</location>
        <topology evidence="1 10">Multi-pass membrane protein</topology>
    </subcellularLocation>
</comment>
<feature type="chain" id="PRO_5005195746" evidence="12">
    <location>
        <begin position="21"/>
        <end position="676"/>
    </location>
</feature>
<dbReference type="GO" id="GO:0015344">
    <property type="term" value="F:siderophore uptake transmembrane transporter activity"/>
    <property type="evidence" value="ECO:0007669"/>
    <property type="project" value="TreeGrafter"/>
</dbReference>
<evidence type="ECO:0000313" key="15">
    <source>
        <dbReference type="EMBL" id="CRL58929.1"/>
    </source>
</evidence>
<dbReference type="NCBIfam" id="TIGR01786">
    <property type="entry name" value="TonB-hemlactrns"/>
    <property type="match status" value="1"/>
</dbReference>
<dbReference type="InterPro" id="IPR011276">
    <property type="entry name" value="TonB_haem/Hb_rcpt"/>
</dbReference>
<dbReference type="InterPro" id="IPR000531">
    <property type="entry name" value="Beta-barrel_TonB"/>
</dbReference>
<dbReference type="SUPFAM" id="SSF56935">
    <property type="entry name" value="Porins"/>
    <property type="match status" value="1"/>
</dbReference>
<evidence type="ECO:0000313" key="16">
    <source>
        <dbReference type="Proteomes" id="UP000183920"/>
    </source>
</evidence>
<dbReference type="RefSeq" id="WP_072062566.1">
    <property type="nucleotide sequence ID" value="NZ_CVRY01000001.1"/>
</dbReference>
<evidence type="ECO:0000256" key="10">
    <source>
        <dbReference type="PROSITE-ProRule" id="PRU01360"/>
    </source>
</evidence>
<feature type="signal peptide" evidence="12">
    <location>
        <begin position="1"/>
        <end position="20"/>
    </location>
</feature>
<protein>
    <submittedName>
        <fullName evidence="15">Hemin receptor</fullName>
    </submittedName>
</protein>
<evidence type="ECO:0000259" key="14">
    <source>
        <dbReference type="Pfam" id="PF07715"/>
    </source>
</evidence>
<feature type="domain" description="TonB-dependent receptor plug" evidence="14">
    <location>
        <begin position="52"/>
        <end position="153"/>
    </location>
</feature>
<dbReference type="EMBL" id="CVRY01000001">
    <property type="protein sequence ID" value="CRL58929.1"/>
    <property type="molecule type" value="Genomic_DNA"/>
</dbReference>
<evidence type="ECO:0000256" key="1">
    <source>
        <dbReference type="ARBA" id="ARBA00004571"/>
    </source>
</evidence>
<evidence type="ECO:0000256" key="4">
    <source>
        <dbReference type="ARBA" id="ARBA00022452"/>
    </source>
</evidence>
<evidence type="ECO:0000256" key="2">
    <source>
        <dbReference type="ARBA" id="ARBA00009810"/>
    </source>
</evidence>
<reference evidence="16" key="1">
    <citation type="submission" date="2015-06" db="EMBL/GenBank/DDBJ databases">
        <authorList>
            <person name="Urmite Genomes"/>
        </authorList>
    </citation>
    <scope>NUCLEOTIDE SEQUENCE [LARGE SCALE GENOMIC DNA]</scope>
    <source>
        <strain evidence="16">CSUR P1867</strain>
    </source>
</reference>
<dbReference type="PANTHER" id="PTHR30069">
    <property type="entry name" value="TONB-DEPENDENT OUTER MEMBRANE RECEPTOR"/>
    <property type="match status" value="1"/>
</dbReference>
<feature type="domain" description="TonB-dependent receptor-like beta-barrel" evidence="13">
    <location>
        <begin position="238"/>
        <end position="646"/>
    </location>
</feature>
<dbReference type="InterPro" id="IPR010949">
    <property type="entry name" value="TonB_Hb/transfer/lactofer_rcpt"/>
</dbReference>
<dbReference type="InterPro" id="IPR012910">
    <property type="entry name" value="Plug_dom"/>
</dbReference>
<keyword evidence="7 11" id="KW-0798">TonB box</keyword>
<dbReference type="Pfam" id="PF07715">
    <property type="entry name" value="Plug"/>
    <property type="match status" value="1"/>
</dbReference>
<dbReference type="InterPro" id="IPR036942">
    <property type="entry name" value="Beta-barrel_TonB_sf"/>
</dbReference>
<evidence type="ECO:0000259" key="13">
    <source>
        <dbReference type="Pfam" id="PF00593"/>
    </source>
</evidence>
<evidence type="ECO:0000256" key="7">
    <source>
        <dbReference type="ARBA" id="ARBA00023077"/>
    </source>
</evidence>
<dbReference type="PANTHER" id="PTHR30069:SF41">
    <property type="entry name" value="HEME_HEMOPEXIN UTILIZATION PROTEIN C"/>
    <property type="match status" value="1"/>
</dbReference>
<evidence type="ECO:0000256" key="11">
    <source>
        <dbReference type="RuleBase" id="RU003357"/>
    </source>
</evidence>
<dbReference type="AlphaFoldDB" id="A0A0G4PZU5"/>
<dbReference type="Pfam" id="PF00593">
    <property type="entry name" value="TonB_dep_Rec_b-barrel"/>
    <property type="match status" value="1"/>
</dbReference>
<evidence type="ECO:0000256" key="9">
    <source>
        <dbReference type="ARBA" id="ARBA00023237"/>
    </source>
</evidence>
<dbReference type="GO" id="GO:0009279">
    <property type="term" value="C:cell outer membrane"/>
    <property type="evidence" value="ECO:0007669"/>
    <property type="project" value="UniProtKB-SubCell"/>
</dbReference>
<dbReference type="Gene3D" id="2.40.170.20">
    <property type="entry name" value="TonB-dependent receptor, beta-barrel domain"/>
    <property type="match status" value="1"/>
</dbReference>
<sequence length="676" mass="75024" precursor="true">MSQSSLLFKFSLLAVTVSSACVSAQEKTQTSEEKKTEVLTVYATGNERDNFTLPIMSTVIKNNNALSATAGSASELLRHVPGISISGAGRTNGETISMRGYSKNGILTLVDGVRQGTDTGHIDSIFVDPLLIKQVEVVRGPSALLYGSGALGGLIAYDTVDASDLLSKNEQGGVRVTGLGNTAQHSQGLGVTAFGRHDNLDGLVALSARDKGDIRYGGGYRAQNDETIINLLSKGRWFIDDSNTLSGQFRYYHNNTNQPKNPQVPSNPTLANVETNRTTTQKDVQLTYQFDPSNSQWINLKTQAYYSEVDINAKTEQKGFEGREQKTYGVKLENRSQVGTYSFASHGLTYGGEIYKQKQSPRQNAESFPQADIQFMSGWLQDEVTLRDLPVSFILGTRFDKYKSQNDRYDDITANKWSSKGAISITPTDWSMLYTSYSQAFRAPTLGEMYNDAKHFDAPFPGAPTNYWRPNPNLKPETNSTTEYGFGFQFDDLLSNNDNLKIKAAHFNTRAKDYIDADVAIFQGYTQSTNIPRATIWGWDVSMNYQSKFFNWDLAYNHTKGKDNATNASIVSIEPDTLTSRLDIPVPSTDFSVGWVGQFTKKTDFTKHNRFNRPINSQQAGYGVNDFYLRYEGNDASLKGLTTSFVLSNAFDKTYYSSAGIPQEGRNAKVLVSYQW</sequence>
<evidence type="ECO:0000256" key="8">
    <source>
        <dbReference type="ARBA" id="ARBA00023136"/>
    </source>
</evidence>
<accession>A0A0G4PZU5</accession>
<evidence type="ECO:0000256" key="3">
    <source>
        <dbReference type="ARBA" id="ARBA00022448"/>
    </source>
</evidence>
<name>A0A0G4PZU5_9GAMM</name>
<evidence type="ECO:0000256" key="6">
    <source>
        <dbReference type="ARBA" id="ARBA00022729"/>
    </source>
</evidence>
<keyword evidence="15" id="KW-0675">Receptor</keyword>
<dbReference type="GO" id="GO:0015232">
    <property type="term" value="F:heme transmembrane transporter activity"/>
    <property type="evidence" value="ECO:0007669"/>
    <property type="project" value="InterPro"/>
</dbReference>
<evidence type="ECO:0000256" key="12">
    <source>
        <dbReference type="SAM" id="SignalP"/>
    </source>
</evidence>
<keyword evidence="5 10" id="KW-0812">Transmembrane</keyword>
<keyword evidence="8 10" id="KW-0472">Membrane</keyword>
<keyword evidence="4 10" id="KW-1134">Transmembrane beta strand</keyword>
<keyword evidence="6 12" id="KW-0732">Signal</keyword>
<evidence type="ECO:0000256" key="5">
    <source>
        <dbReference type="ARBA" id="ARBA00022692"/>
    </source>
</evidence>
<gene>
    <name evidence="15" type="primary">hemR_2</name>
    <name evidence="15" type="ORF">BN1804_00097</name>
</gene>
<dbReference type="PROSITE" id="PS52016">
    <property type="entry name" value="TONB_DEPENDENT_REC_3"/>
    <property type="match status" value="1"/>
</dbReference>
<comment type="similarity">
    <text evidence="2 10 11">Belongs to the TonB-dependent receptor family.</text>
</comment>
<organism evidence="15 16">
    <name type="scientific">Proteus penneri</name>
    <dbReference type="NCBI Taxonomy" id="102862"/>
    <lineage>
        <taxon>Bacteria</taxon>
        <taxon>Pseudomonadati</taxon>
        <taxon>Pseudomonadota</taxon>
        <taxon>Gammaproteobacteria</taxon>
        <taxon>Enterobacterales</taxon>
        <taxon>Morganellaceae</taxon>
        <taxon>Proteus</taxon>
    </lineage>
</organism>
<dbReference type="NCBIfam" id="TIGR01785">
    <property type="entry name" value="TonB-hemin"/>
    <property type="match status" value="1"/>
</dbReference>
<dbReference type="InterPro" id="IPR039426">
    <property type="entry name" value="TonB-dep_rcpt-like"/>
</dbReference>
<dbReference type="Proteomes" id="UP000183920">
    <property type="component" value="Unassembled WGS sequence"/>
</dbReference>
<dbReference type="Gene3D" id="2.170.130.10">
    <property type="entry name" value="TonB-dependent receptor, plug domain"/>
    <property type="match status" value="1"/>
</dbReference>
<proteinExistence type="inferred from homology"/>
<dbReference type="CDD" id="cd01347">
    <property type="entry name" value="ligand_gated_channel"/>
    <property type="match status" value="1"/>
</dbReference>